<gene>
    <name evidence="1" type="ORF">HPB49_021936</name>
</gene>
<accession>A0ACB8C5X8</accession>
<organism evidence="1 2">
    <name type="scientific">Dermacentor silvarum</name>
    <name type="common">Tick</name>
    <dbReference type="NCBI Taxonomy" id="543639"/>
    <lineage>
        <taxon>Eukaryota</taxon>
        <taxon>Metazoa</taxon>
        <taxon>Ecdysozoa</taxon>
        <taxon>Arthropoda</taxon>
        <taxon>Chelicerata</taxon>
        <taxon>Arachnida</taxon>
        <taxon>Acari</taxon>
        <taxon>Parasitiformes</taxon>
        <taxon>Ixodida</taxon>
        <taxon>Ixodoidea</taxon>
        <taxon>Ixodidae</taxon>
        <taxon>Rhipicephalinae</taxon>
        <taxon>Dermacentor</taxon>
    </lineage>
</organism>
<keyword evidence="2" id="KW-1185">Reference proteome</keyword>
<reference evidence="1" key="1">
    <citation type="submission" date="2020-05" db="EMBL/GenBank/DDBJ databases">
        <title>Large-scale comparative analyses of tick genomes elucidate their genetic diversity and vector capacities.</title>
        <authorList>
            <person name="Jia N."/>
            <person name="Wang J."/>
            <person name="Shi W."/>
            <person name="Du L."/>
            <person name="Sun Y."/>
            <person name="Zhan W."/>
            <person name="Jiang J."/>
            <person name="Wang Q."/>
            <person name="Zhang B."/>
            <person name="Ji P."/>
            <person name="Sakyi L.B."/>
            <person name="Cui X."/>
            <person name="Yuan T."/>
            <person name="Jiang B."/>
            <person name="Yang W."/>
            <person name="Lam T.T.-Y."/>
            <person name="Chang Q."/>
            <person name="Ding S."/>
            <person name="Wang X."/>
            <person name="Zhu J."/>
            <person name="Ruan X."/>
            <person name="Zhao L."/>
            <person name="Wei J."/>
            <person name="Que T."/>
            <person name="Du C."/>
            <person name="Cheng J."/>
            <person name="Dai P."/>
            <person name="Han X."/>
            <person name="Huang E."/>
            <person name="Gao Y."/>
            <person name="Liu J."/>
            <person name="Shao H."/>
            <person name="Ye R."/>
            <person name="Li L."/>
            <person name="Wei W."/>
            <person name="Wang X."/>
            <person name="Wang C."/>
            <person name="Yang T."/>
            <person name="Huo Q."/>
            <person name="Li W."/>
            <person name="Guo W."/>
            <person name="Chen H."/>
            <person name="Zhou L."/>
            <person name="Ni X."/>
            <person name="Tian J."/>
            <person name="Zhou Y."/>
            <person name="Sheng Y."/>
            <person name="Liu T."/>
            <person name="Pan Y."/>
            <person name="Xia L."/>
            <person name="Li J."/>
            <person name="Zhao F."/>
            <person name="Cao W."/>
        </authorList>
    </citation>
    <scope>NUCLEOTIDE SEQUENCE</scope>
    <source>
        <strain evidence="1">Dsil-2018</strain>
    </source>
</reference>
<name>A0ACB8C5X8_DERSI</name>
<dbReference type="EMBL" id="CM023478">
    <property type="protein sequence ID" value="KAH7934151.1"/>
    <property type="molecule type" value="Genomic_DNA"/>
</dbReference>
<proteinExistence type="predicted"/>
<evidence type="ECO:0000313" key="2">
    <source>
        <dbReference type="Proteomes" id="UP000821865"/>
    </source>
</evidence>
<evidence type="ECO:0000313" key="1">
    <source>
        <dbReference type="EMBL" id="KAH7934151.1"/>
    </source>
</evidence>
<protein>
    <submittedName>
        <fullName evidence="1">Uncharacterized protein</fullName>
    </submittedName>
</protein>
<comment type="caution">
    <text evidence="1">The sequence shown here is derived from an EMBL/GenBank/DDBJ whole genome shotgun (WGS) entry which is preliminary data.</text>
</comment>
<sequence length="188" mass="21123">MVVATRSKSVFYDCPFRSCMFTTCTCAPRKSIKLPILQLLTLDGQLCHWPAFWEQFKASVHENKKLTKEARCPYQNNLLSGAASASISGLQAIGECYDDATEILKSRLGDKRGIVQENLRRLRKLPAVASSEDVDYLRRLLDYVQCHIRGLKGLNVSPTKYASMMMDILLKALPADIVIGYCRKEANS</sequence>
<dbReference type="Proteomes" id="UP000821865">
    <property type="component" value="Chromosome 9"/>
</dbReference>